<reference evidence="3" key="1">
    <citation type="journal article" date="2007" name="Nature">
        <title>The grapevine genome sequence suggests ancestral hexaploidization in major angiosperm phyla.</title>
        <authorList>
            <consortium name="The French-Italian Public Consortium for Grapevine Genome Characterization."/>
            <person name="Jaillon O."/>
            <person name="Aury J.-M."/>
            <person name="Noel B."/>
            <person name="Policriti A."/>
            <person name="Clepet C."/>
            <person name="Casagrande A."/>
            <person name="Choisne N."/>
            <person name="Aubourg S."/>
            <person name="Vitulo N."/>
            <person name="Jubin C."/>
            <person name="Vezzi A."/>
            <person name="Legeai F."/>
            <person name="Hugueney P."/>
            <person name="Dasilva C."/>
            <person name="Horner D."/>
            <person name="Mica E."/>
            <person name="Jublot D."/>
            <person name="Poulain J."/>
            <person name="Bruyere C."/>
            <person name="Billault A."/>
            <person name="Segurens B."/>
            <person name="Gouyvenoux M."/>
            <person name="Ugarte E."/>
            <person name="Cattonaro F."/>
            <person name="Anthouard V."/>
            <person name="Vico V."/>
            <person name="Del Fabbro C."/>
            <person name="Alaux M."/>
            <person name="Di Gaspero G."/>
            <person name="Dumas V."/>
            <person name="Felice N."/>
            <person name="Paillard S."/>
            <person name="Juman I."/>
            <person name="Moroldo M."/>
            <person name="Scalabrin S."/>
            <person name="Canaguier A."/>
            <person name="Le Clainche I."/>
            <person name="Malacrida G."/>
            <person name="Durand E."/>
            <person name="Pesole G."/>
            <person name="Laucou V."/>
            <person name="Chatelet P."/>
            <person name="Merdinoglu D."/>
            <person name="Delledonne M."/>
            <person name="Pezzotti M."/>
            <person name="Lecharny A."/>
            <person name="Scarpelli C."/>
            <person name="Artiguenave F."/>
            <person name="Pe M.E."/>
            <person name="Valle G."/>
            <person name="Morgante M."/>
            <person name="Caboche M."/>
            <person name="Adam-Blondon A.-F."/>
            <person name="Weissenbach J."/>
            <person name="Quetier F."/>
            <person name="Wincker P."/>
        </authorList>
    </citation>
    <scope>NUCLEOTIDE SEQUENCE [LARGE SCALE GENOMIC DNA]</scope>
    <source>
        <strain evidence="3">cv. Pinot noir / PN40024</strain>
    </source>
</reference>
<organism evidence="2 3">
    <name type="scientific">Vitis vinifera</name>
    <name type="common">Grape</name>
    <dbReference type="NCBI Taxonomy" id="29760"/>
    <lineage>
        <taxon>Eukaryota</taxon>
        <taxon>Viridiplantae</taxon>
        <taxon>Streptophyta</taxon>
        <taxon>Embryophyta</taxon>
        <taxon>Tracheophyta</taxon>
        <taxon>Spermatophyta</taxon>
        <taxon>Magnoliopsida</taxon>
        <taxon>eudicotyledons</taxon>
        <taxon>Gunneridae</taxon>
        <taxon>Pentapetalae</taxon>
        <taxon>rosids</taxon>
        <taxon>Vitales</taxon>
        <taxon>Vitaceae</taxon>
        <taxon>Viteae</taxon>
        <taxon>Vitis</taxon>
    </lineage>
</organism>
<gene>
    <name evidence="2" type="ordered locus">VIT_16s0098g01000</name>
</gene>
<dbReference type="PANTHER" id="PTHR33641">
    <property type="entry name" value="OS06G0133500 PROTEIN"/>
    <property type="match status" value="1"/>
</dbReference>
<dbReference type="InParanoid" id="F6H764"/>
<dbReference type="PaxDb" id="29760-VIT_16s0098g01000.t01"/>
<protein>
    <submittedName>
        <fullName evidence="2">Uncharacterized protein</fullName>
    </submittedName>
</protein>
<sequence length="82" mass="9592">MAFYDSSRPRKLKLSLVPSLREKTAPKEAMVIKKEEKERSNTLPPPPQSPPSQQKQRRPEEKRSRFAPELDGLHCFETIVRY</sequence>
<dbReference type="Proteomes" id="UP000009183">
    <property type="component" value="Chromosome 16"/>
</dbReference>
<dbReference type="PANTHER" id="PTHR33641:SF16">
    <property type="entry name" value="AVR9_CF-9 RAPIDLY ELICITED PROTEIN"/>
    <property type="match status" value="1"/>
</dbReference>
<dbReference type="HOGENOM" id="CLU_2563074_0_0_1"/>
<accession>F6H764</accession>
<name>F6H764_VITVI</name>
<evidence type="ECO:0000313" key="3">
    <source>
        <dbReference type="Proteomes" id="UP000009183"/>
    </source>
</evidence>
<proteinExistence type="predicted"/>
<feature type="compositionally biased region" description="Basic and acidic residues" evidence="1">
    <location>
        <begin position="57"/>
        <end position="69"/>
    </location>
</feature>
<evidence type="ECO:0000313" key="2">
    <source>
        <dbReference type="EMBL" id="CCB48087.1"/>
    </source>
</evidence>
<feature type="region of interest" description="Disordered" evidence="1">
    <location>
        <begin position="15"/>
        <end position="69"/>
    </location>
</feature>
<dbReference type="EMBL" id="FN595247">
    <property type="protein sequence ID" value="CCB48087.1"/>
    <property type="molecule type" value="Genomic_DNA"/>
</dbReference>
<evidence type="ECO:0000256" key="1">
    <source>
        <dbReference type="SAM" id="MobiDB-lite"/>
    </source>
</evidence>
<keyword evidence="3" id="KW-1185">Reference proteome</keyword>
<feature type="compositionally biased region" description="Basic and acidic residues" evidence="1">
    <location>
        <begin position="20"/>
        <end position="40"/>
    </location>
</feature>
<dbReference type="AlphaFoldDB" id="F6H764"/>